<feature type="compositionally biased region" description="Basic and acidic residues" evidence="2">
    <location>
        <begin position="303"/>
        <end position="312"/>
    </location>
</feature>
<dbReference type="KEGG" id="lgi:LOTGIDRAFT_237958"/>
<name>V4AY10_LOTGI</name>
<evidence type="ECO:0000256" key="1">
    <source>
        <dbReference type="SAM" id="Coils"/>
    </source>
</evidence>
<dbReference type="PANTHER" id="PTHR10104:SF1">
    <property type="entry name" value="STATHMIN, ISOFORM D"/>
    <property type="match status" value="1"/>
</dbReference>
<dbReference type="GeneID" id="20250610"/>
<dbReference type="GO" id="GO:0031175">
    <property type="term" value="P:neuron projection development"/>
    <property type="evidence" value="ECO:0007669"/>
    <property type="project" value="TreeGrafter"/>
</dbReference>
<proteinExistence type="predicted"/>
<dbReference type="Gene3D" id="6.10.280.30">
    <property type="match status" value="1"/>
</dbReference>
<dbReference type="PROSITE" id="PS51663">
    <property type="entry name" value="STATHMIN_3"/>
    <property type="match status" value="1"/>
</dbReference>
<keyword evidence="4" id="KW-1185">Reference proteome</keyword>
<feature type="region of interest" description="Disordered" evidence="2">
    <location>
        <begin position="81"/>
        <end position="103"/>
    </location>
</feature>
<keyword evidence="1" id="KW-0175">Coiled coil</keyword>
<evidence type="ECO:0000313" key="3">
    <source>
        <dbReference type="EMBL" id="ESP02453.1"/>
    </source>
</evidence>
<dbReference type="GO" id="GO:0015631">
    <property type="term" value="F:tubulin binding"/>
    <property type="evidence" value="ECO:0007669"/>
    <property type="project" value="TreeGrafter"/>
</dbReference>
<dbReference type="PANTHER" id="PTHR10104">
    <property type="entry name" value="STATHMIN"/>
    <property type="match status" value="1"/>
</dbReference>
<dbReference type="GO" id="GO:0043005">
    <property type="term" value="C:neuron projection"/>
    <property type="evidence" value="ECO:0007669"/>
    <property type="project" value="TreeGrafter"/>
</dbReference>
<dbReference type="OMA" id="TEYSHPN"/>
<dbReference type="GO" id="GO:0005737">
    <property type="term" value="C:cytoplasm"/>
    <property type="evidence" value="ECO:0007669"/>
    <property type="project" value="TreeGrafter"/>
</dbReference>
<dbReference type="SUPFAM" id="SSF101494">
    <property type="entry name" value="Stathmin"/>
    <property type="match status" value="1"/>
</dbReference>
<organism evidence="3 4">
    <name type="scientific">Lottia gigantea</name>
    <name type="common">Giant owl limpet</name>
    <dbReference type="NCBI Taxonomy" id="225164"/>
    <lineage>
        <taxon>Eukaryota</taxon>
        <taxon>Metazoa</taxon>
        <taxon>Spiralia</taxon>
        <taxon>Lophotrochozoa</taxon>
        <taxon>Mollusca</taxon>
        <taxon>Gastropoda</taxon>
        <taxon>Patellogastropoda</taxon>
        <taxon>Lottioidea</taxon>
        <taxon>Lottiidae</taxon>
        <taxon>Lottia</taxon>
    </lineage>
</organism>
<dbReference type="OrthoDB" id="10057469at2759"/>
<evidence type="ECO:0000256" key="2">
    <source>
        <dbReference type="SAM" id="MobiDB-lite"/>
    </source>
</evidence>
<feature type="compositionally biased region" description="Basic and acidic residues" evidence="2">
    <location>
        <begin position="275"/>
        <end position="293"/>
    </location>
</feature>
<protein>
    <recommendedName>
        <fullName evidence="5">Stathmin-4</fullName>
    </recommendedName>
</protein>
<dbReference type="CTD" id="20250610"/>
<evidence type="ECO:0008006" key="5">
    <source>
        <dbReference type="Google" id="ProtNLM"/>
    </source>
</evidence>
<feature type="coiled-coil region" evidence="1">
    <location>
        <begin position="189"/>
        <end position="224"/>
    </location>
</feature>
<dbReference type="HOGENOM" id="CLU_892220_0_0_1"/>
<dbReference type="GO" id="GO:0007019">
    <property type="term" value="P:microtubule depolymerization"/>
    <property type="evidence" value="ECO:0007669"/>
    <property type="project" value="TreeGrafter"/>
</dbReference>
<reference evidence="3 4" key="1">
    <citation type="journal article" date="2013" name="Nature">
        <title>Insights into bilaterian evolution from three spiralian genomes.</title>
        <authorList>
            <person name="Simakov O."/>
            <person name="Marletaz F."/>
            <person name="Cho S.J."/>
            <person name="Edsinger-Gonzales E."/>
            <person name="Havlak P."/>
            <person name="Hellsten U."/>
            <person name="Kuo D.H."/>
            <person name="Larsson T."/>
            <person name="Lv J."/>
            <person name="Arendt D."/>
            <person name="Savage R."/>
            <person name="Osoegawa K."/>
            <person name="de Jong P."/>
            <person name="Grimwood J."/>
            <person name="Chapman J.A."/>
            <person name="Shapiro H."/>
            <person name="Aerts A."/>
            <person name="Otillar R.P."/>
            <person name="Terry A.Y."/>
            <person name="Boore J.L."/>
            <person name="Grigoriev I.V."/>
            <person name="Lindberg D.R."/>
            <person name="Seaver E.C."/>
            <person name="Weisblat D.A."/>
            <person name="Putnam N.H."/>
            <person name="Rokhsar D.S."/>
        </authorList>
    </citation>
    <scope>NUCLEOTIDE SEQUENCE [LARGE SCALE GENOMIC DNA]</scope>
</reference>
<dbReference type="Proteomes" id="UP000030746">
    <property type="component" value="Unassembled WGS sequence"/>
</dbReference>
<sequence length="312" mass="35270">MGCLFSSESNKIGSSQVVPVIPASEDCCQININNGSKIIVSHPQKQIKCNSAKSSKSLNSCDSLGDGEFQADECDRGFSATSKVSKHSSDSGLGGEDHSDFITEDSDPHVVDEIQKNFQEPLTLDLSVVGVKCPTRLSAKQKQRQEEQQVIETLRNEGLITKLTGQSSKGLAFEIIQERPESVIPPARLEDMKRKKMQKEELTEQEIRQKLFEAERRRKQLEEERIVKVKSMEKTETAGAIQAFVQRQKLLEDQQTKKMEEAVVARQTRLREMRDKLKQKERHAQAVRERKQLNLDTITPSQDGEHEHISSN</sequence>
<gene>
    <name evidence="3" type="ORF">LOTGIDRAFT_237958</name>
</gene>
<accession>V4AY10</accession>
<dbReference type="GO" id="GO:0031110">
    <property type="term" value="P:regulation of microtubule polymerization or depolymerization"/>
    <property type="evidence" value="ECO:0007669"/>
    <property type="project" value="InterPro"/>
</dbReference>
<dbReference type="RefSeq" id="XP_009046839.1">
    <property type="nucleotide sequence ID" value="XM_009048591.1"/>
</dbReference>
<dbReference type="EMBL" id="KB200236">
    <property type="protein sequence ID" value="ESP02453.1"/>
    <property type="molecule type" value="Genomic_DNA"/>
</dbReference>
<feature type="region of interest" description="Disordered" evidence="2">
    <location>
        <begin position="275"/>
        <end position="312"/>
    </location>
</feature>
<dbReference type="Pfam" id="PF00836">
    <property type="entry name" value="Stathmin"/>
    <property type="match status" value="1"/>
</dbReference>
<dbReference type="InterPro" id="IPR000956">
    <property type="entry name" value="Stathmin_fam"/>
</dbReference>
<evidence type="ECO:0000313" key="4">
    <source>
        <dbReference type="Proteomes" id="UP000030746"/>
    </source>
</evidence>
<dbReference type="AlphaFoldDB" id="V4AY10"/>
<dbReference type="InterPro" id="IPR036002">
    <property type="entry name" value="Stathmin_sf"/>
</dbReference>